<evidence type="ECO:0000259" key="1">
    <source>
        <dbReference type="PROSITE" id="PS51186"/>
    </source>
</evidence>
<dbReference type="InterPro" id="IPR000182">
    <property type="entry name" value="GNAT_dom"/>
</dbReference>
<keyword evidence="3" id="KW-1185">Reference proteome</keyword>
<dbReference type="KEGG" id="php:PhaeoP97_00288"/>
<dbReference type="EMBL" id="CP016364">
    <property type="protein sequence ID" value="APG45740.1"/>
    <property type="molecule type" value="Genomic_DNA"/>
</dbReference>
<protein>
    <submittedName>
        <fullName evidence="2">Acetyltransferase, GNAT family</fullName>
    </submittedName>
</protein>
<dbReference type="PANTHER" id="PTHR43792:SF1">
    <property type="entry name" value="N-ACETYLTRANSFERASE DOMAIN-CONTAINING PROTEIN"/>
    <property type="match status" value="1"/>
</dbReference>
<gene>
    <name evidence="2" type="ORF">PhaeoP97_00288</name>
</gene>
<dbReference type="GO" id="GO:0016747">
    <property type="term" value="F:acyltransferase activity, transferring groups other than amino-acyl groups"/>
    <property type="evidence" value="ECO:0007669"/>
    <property type="project" value="InterPro"/>
</dbReference>
<dbReference type="AlphaFoldDB" id="A0A1L3I0V4"/>
<name>A0A1L3I0V4_9RHOB</name>
<accession>A0A1L3I0V4</accession>
<evidence type="ECO:0000313" key="2">
    <source>
        <dbReference type="EMBL" id="APG45740.1"/>
    </source>
</evidence>
<dbReference type="STRING" id="1844006.PhaeoP97_00288"/>
<dbReference type="PROSITE" id="PS51186">
    <property type="entry name" value="GNAT"/>
    <property type="match status" value="1"/>
</dbReference>
<dbReference type="SUPFAM" id="SSF55729">
    <property type="entry name" value="Acyl-CoA N-acyltransferases (Nat)"/>
    <property type="match status" value="1"/>
</dbReference>
<dbReference type="RefSeq" id="WP_083570297.1">
    <property type="nucleotide sequence ID" value="NZ_CP016364.1"/>
</dbReference>
<dbReference type="Pfam" id="PF13302">
    <property type="entry name" value="Acetyltransf_3"/>
    <property type="match status" value="1"/>
</dbReference>
<dbReference type="InterPro" id="IPR051531">
    <property type="entry name" value="N-acetyltransferase"/>
</dbReference>
<evidence type="ECO:0000313" key="3">
    <source>
        <dbReference type="Proteomes" id="UP000183859"/>
    </source>
</evidence>
<organism evidence="2 3">
    <name type="scientific">Phaeobacter porticola</name>
    <dbReference type="NCBI Taxonomy" id="1844006"/>
    <lineage>
        <taxon>Bacteria</taxon>
        <taxon>Pseudomonadati</taxon>
        <taxon>Pseudomonadota</taxon>
        <taxon>Alphaproteobacteria</taxon>
        <taxon>Rhodobacterales</taxon>
        <taxon>Roseobacteraceae</taxon>
        <taxon>Phaeobacter</taxon>
    </lineage>
</organism>
<dbReference type="OrthoDB" id="6293260at2"/>
<proteinExistence type="predicted"/>
<dbReference type="InterPro" id="IPR016181">
    <property type="entry name" value="Acyl_CoA_acyltransferase"/>
</dbReference>
<keyword evidence="2" id="KW-0808">Transferase</keyword>
<dbReference type="Proteomes" id="UP000183859">
    <property type="component" value="Chromosome"/>
</dbReference>
<dbReference type="Gene3D" id="3.40.630.30">
    <property type="match status" value="1"/>
</dbReference>
<dbReference type="PANTHER" id="PTHR43792">
    <property type="entry name" value="GNAT FAMILY, PUTATIVE (AFU_ORTHOLOGUE AFUA_3G00765)-RELATED-RELATED"/>
    <property type="match status" value="1"/>
</dbReference>
<reference evidence="3" key="1">
    <citation type="submission" date="2016-07" db="EMBL/GenBank/DDBJ databases">
        <title>Phaeobacter portensis sp. nov., a tropodithietic acid producing bacterium isolated from a German harbor.</title>
        <authorList>
            <person name="Freese H.M."/>
            <person name="Bunk B."/>
            <person name="Breider S."/>
            <person name="Brinkhoff T."/>
        </authorList>
    </citation>
    <scope>NUCLEOTIDE SEQUENCE [LARGE SCALE GENOMIC DNA]</scope>
    <source>
        <strain evidence="3">P97</strain>
    </source>
</reference>
<feature type="domain" description="N-acetyltransferase" evidence="1">
    <location>
        <begin position="74"/>
        <end position="235"/>
    </location>
</feature>
<sequence>MISAQNTAPTHPSALQAATALQHHGHALTHCFPASGMIERSSMHKQIAAAPAAGAKMGVIMSDTGNRFPSLVTPRLRLVSPAEAGFDAQDAFLRIGAPRFIDATDDPDALWWSIATIIGHWHLRGYGLFAAIERSTGRPVGMIGPWFPKGWPEPELSWHLTEGARGKGYASEAASAVLDWLFHEMDWQTIASFIPEDNEASIALAQRIGARPEKRVSFRLAPTENMRTWRHQPKPRALTQAVPNGRLQ</sequence>